<evidence type="ECO:0000256" key="5">
    <source>
        <dbReference type="ARBA" id="ARBA00023211"/>
    </source>
</evidence>
<organism evidence="8">
    <name type="scientific">mine drainage metagenome</name>
    <dbReference type="NCBI Taxonomy" id="410659"/>
    <lineage>
        <taxon>unclassified sequences</taxon>
        <taxon>metagenomes</taxon>
        <taxon>ecological metagenomes</taxon>
    </lineage>
</organism>
<dbReference type="GO" id="GO:0009245">
    <property type="term" value="P:lipid A biosynthetic process"/>
    <property type="evidence" value="ECO:0007669"/>
    <property type="project" value="TreeGrafter"/>
</dbReference>
<dbReference type="GO" id="GO:0046872">
    <property type="term" value="F:metal ion binding"/>
    <property type="evidence" value="ECO:0007669"/>
    <property type="project" value="UniProtKB-KW"/>
</dbReference>
<keyword evidence="1" id="KW-1003">Cell membrane</keyword>
<protein>
    <submittedName>
        <fullName evidence="8">Putative Metallophosphoesterase</fullName>
    </submittedName>
</protein>
<dbReference type="InterPro" id="IPR029052">
    <property type="entry name" value="Metallo-depent_PP-like"/>
</dbReference>
<dbReference type="GO" id="GO:0016020">
    <property type="term" value="C:membrane"/>
    <property type="evidence" value="ECO:0007669"/>
    <property type="project" value="GOC"/>
</dbReference>
<feature type="domain" description="Calcineurin-like phosphoesterase" evidence="7">
    <location>
        <begin position="39"/>
        <end position="238"/>
    </location>
</feature>
<keyword evidence="5" id="KW-0464">Manganese</keyword>
<evidence type="ECO:0000256" key="6">
    <source>
        <dbReference type="SAM" id="MobiDB-lite"/>
    </source>
</evidence>
<evidence type="ECO:0000259" key="7">
    <source>
        <dbReference type="Pfam" id="PF00149"/>
    </source>
</evidence>
<dbReference type="EMBL" id="CABM01000048">
    <property type="protein sequence ID" value="CBH98055.1"/>
    <property type="molecule type" value="Genomic_DNA"/>
</dbReference>
<dbReference type="PANTHER" id="PTHR34990">
    <property type="entry name" value="UDP-2,3-DIACYLGLUCOSAMINE HYDROLASE-RELATED"/>
    <property type="match status" value="1"/>
</dbReference>
<gene>
    <name evidence="8" type="ORF">CARN2_3531</name>
</gene>
<reference evidence="8" key="1">
    <citation type="submission" date="2009-10" db="EMBL/GenBank/DDBJ databases">
        <title>Diversity of trophic interactions inside an arsenic-rich microbial ecosystem.</title>
        <authorList>
            <person name="Bertin P.N."/>
            <person name="Heinrich-Salmeron A."/>
            <person name="Pelletier E."/>
            <person name="Goulhen-Chollet F."/>
            <person name="Arsene-Ploetze F."/>
            <person name="Gallien S."/>
            <person name="Calteau A."/>
            <person name="Vallenet D."/>
            <person name="Casiot C."/>
            <person name="Chane-Woon-Ming B."/>
            <person name="Giloteaux L."/>
            <person name="Barakat M."/>
            <person name="Bonnefoy V."/>
            <person name="Bruneel O."/>
            <person name="Chandler M."/>
            <person name="Cleiss J."/>
            <person name="Duran R."/>
            <person name="Elbaz-Poulichet F."/>
            <person name="Fonknechten N."/>
            <person name="Lauga B."/>
            <person name="Mornico D."/>
            <person name="Ortet P."/>
            <person name="Schaeffer C."/>
            <person name="Siguier P."/>
            <person name="Alexander Thil Smith A."/>
            <person name="Van Dorsselaer A."/>
            <person name="Weissenbach J."/>
            <person name="Medigue C."/>
            <person name="Le Paslier D."/>
        </authorList>
    </citation>
    <scope>NUCLEOTIDE SEQUENCE</scope>
</reference>
<dbReference type="GO" id="GO:0008758">
    <property type="term" value="F:UDP-2,3-diacylglucosamine hydrolase activity"/>
    <property type="evidence" value="ECO:0007669"/>
    <property type="project" value="TreeGrafter"/>
</dbReference>
<accession>E6PSZ8</accession>
<keyword evidence="2" id="KW-0997">Cell inner membrane</keyword>
<dbReference type="Pfam" id="PF00149">
    <property type="entry name" value="Metallophos"/>
    <property type="match status" value="1"/>
</dbReference>
<dbReference type="InterPro" id="IPR004843">
    <property type="entry name" value="Calcineurin-like_PHP"/>
</dbReference>
<dbReference type="CDD" id="cd07398">
    <property type="entry name" value="MPP_YbbF-LpxH"/>
    <property type="match status" value="1"/>
</dbReference>
<comment type="caution">
    <text evidence="8">The sequence shown here is derived from an EMBL/GenBank/DDBJ whole genome shotgun (WGS) entry which is preliminary data.</text>
</comment>
<dbReference type="InterPro" id="IPR043461">
    <property type="entry name" value="LpxH-like"/>
</dbReference>
<proteinExistence type="predicted"/>
<name>E6PSZ8_9ZZZZ</name>
<evidence type="ECO:0000256" key="3">
    <source>
        <dbReference type="ARBA" id="ARBA00022723"/>
    </source>
</evidence>
<evidence type="ECO:0000256" key="4">
    <source>
        <dbReference type="ARBA" id="ARBA00023136"/>
    </source>
</evidence>
<dbReference type="AlphaFoldDB" id="E6PSZ8"/>
<dbReference type="SUPFAM" id="SSF56300">
    <property type="entry name" value="Metallo-dependent phosphatases"/>
    <property type="match status" value="1"/>
</dbReference>
<evidence type="ECO:0000313" key="8">
    <source>
        <dbReference type="EMBL" id="CBH98055.1"/>
    </source>
</evidence>
<keyword evidence="4" id="KW-0472">Membrane</keyword>
<sequence length="313" mass="34842">MQPSHFSPTPTDAHRFTQALAVGAAPDGTEDAQATYQFRTLWLSDIHLGTRDCKAEALLDLLRHCHAGTIYLVGDIIDGWQLRKGWYWPQAHNDVAQKMLRKARKGCRVVFIPGNHDEFARDFHGLHFGGIEVLSDAVHVTAGGARLWIVHGDWFDGVVMHAKWLAHLGDALYIFTLKLNRWLNQARHRLGFSYWSLSQYLKGKVKNAVNYISSFEQLLAEEAARRQCEGVVCGHIHRAELRKIEGSIYANCGDWVESLTALVELQDGTLQLLMWKPSASTPVVLAELPPGTASTGQTEAPTQTQASHVPCAS</sequence>
<feature type="region of interest" description="Disordered" evidence="6">
    <location>
        <begin position="288"/>
        <end position="313"/>
    </location>
</feature>
<keyword evidence="3" id="KW-0479">Metal-binding</keyword>
<evidence type="ECO:0000256" key="1">
    <source>
        <dbReference type="ARBA" id="ARBA00022475"/>
    </source>
</evidence>
<evidence type="ECO:0000256" key="2">
    <source>
        <dbReference type="ARBA" id="ARBA00022519"/>
    </source>
</evidence>
<feature type="compositionally biased region" description="Polar residues" evidence="6">
    <location>
        <begin position="292"/>
        <end position="307"/>
    </location>
</feature>
<dbReference type="PANTHER" id="PTHR34990:SF2">
    <property type="entry name" value="BLL8164 PROTEIN"/>
    <property type="match status" value="1"/>
</dbReference>
<dbReference type="Gene3D" id="3.60.21.10">
    <property type="match status" value="1"/>
</dbReference>